<dbReference type="InterPro" id="IPR037062">
    <property type="entry name" value="Malic_N_dom_sf"/>
</dbReference>
<feature type="binding site" evidence="4">
    <location>
        <position position="288"/>
    </location>
    <ligand>
        <name>(S)-malate</name>
        <dbReference type="ChEBI" id="CHEBI:15589"/>
    </ligand>
</feature>
<dbReference type="SUPFAM" id="SSF51735">
    <property type="entry name" value="NAD(P)-binding Rossmann-fold domains"/>
    <property type="match status" value="1"/>
</dbReference>
<dbReference type="GO" id="GO:0051287">
    <property type="term" value="F:NAD binding"/>
    <property type="evidence" value="ECO:0007669"/>
    <property type="project" value="InterPro"/>
</dbReference>
<feature type="binding site" evidence="5">
    <location>
        <position position="137"/>
    </location>
    <ligand>
        <name>a divalent metal cation</name>
        <dbReference type="ChEBI" id="CHEBI:60240"/>
    </ligand>
</feature>
<dbReference type="SUPFAM" id="SSF53223">
    <property type="entry name" value="Aminoacid dehydrogenase-like, N-terminal domain"/>
    <property type="match status" value="1"/>
</dbReference>
<dbReference type="Pfam" id="PF00390">
    <property type="entry name" value="malic"/>
    <property type="match status" value="2"/>
</dbReference>
<dbReference type="GO" id="GO:0046872">
    <property type="term" value="F:metal ion binding"/>
    <property type="evidence" value="ECO:0007669"/>
    <property type="project" value="UniProtKB-KW"/>
</dbReference>
<feature type="binding site" evidence="5">
    <location>
        <position position="136"/>
    </location>
    <ligand>
        <name>a divalent metal cation</name>
        <dbReference type="ChEBI" id="CHEBI:60240"/>
    </ligand>
</feature>
<gene>
    <name evidence="8" type="ORF">A3A97_02570</name>
</gene>
<dbReference type="InterPro" id="IPR046346">
    <property type="entry name" value="Aminoacid_DH-like_N_sf"/>
</dbReference>
<dbReference type="PANTHER" id="PTHR43237">
    <property type="entry name" value="NADP-DEPENDENT MALIC ENZYME"/>
    <property type="match status" value="1"/>
</dbReference>
<keyword evidence="2" id="KW-0560">Oxidoreductase</keyword>
<evidence type="ECO:0000259" key="6">
    <source>
        <dbReference type="SMART" id="SM00919"/>
    </source>
</evidence>
<dbReference type="AlphaFoldDB" id="A0A1G2PVF8"/>
<reference evidence="8 9" key="1">
    <citation type="journal article" date="2016" name="Nat. Commun.">
        <title>Thousands of microbial genomes shed light on interconnected biogeochemical processes in an aquifer system.</title>
        <authorList>
            <person name="Anantharaman K."/>
            <person name="Brown C.T."/>
            <person name="Hug L.A."/>
            <person name="Sharon I."/>
            <person name="Castelle C.J."/>
            <person name="Probst A.J."/>
            <person name="Thomas B.C."/>
            <person name="Singh A."/>
            <person name="Wilkins M.J."/>
            <person name="Karaoz U."/>
            <person name="Brodie E.L."/>
            <person name="Williams K.H."/>
            <person name="Hubbard S.S."/>
            <person name="Banfield J.F."/>
        </authorList>
    </citation>
    <scope>NUCLEOTIDE SEQUENCE [LARGE SCALE GENOMIC DNA]</scope>
</reference>
<sequence length="380" mass="40406">MRSEKINDIRAIAAHKKLHGKISIVSKIKLTRKSLGIYYTPGVGAVSSYLAKHKNKTAELTIKSNSVAIISDGSAVLGLGNIGPEAALPVMEGKALLFKALAGIDAFPIVLSTQNPLEIIKTVQAIAPTFGGINLEDIAAPQCFEIEKILQRTLDIPVVHDDQHGIAVTTLAALKNALKVAKKSPLKSRIVIIGAGAAGTGITKLLHAAGMQDLIILDSAGIIDKSRKKLNSHKKELAQITNRKNIKGGLNEAALNADVLIGVATAGIIKSHHIKNMAAKPIVFALGNPIPEIMPRDAKKTGAFIVATGRSDFENQINNALIFPGLFRGALNNNVRRITFAMKLRAAANLASLIKNPTQKNIIPSIFDKRVVSAVSMAIK</sequence>
<dbReference type="CDD" id="cd05311">
    <property type="entry name" value="NAD_bind_2_malic_enz"/>
    <property type="match status" value="1"/>
</dbReference>
<dbReference type="Pfam" id="PF03949">
    <property type="entry name" value="Malic_M"/>
    <property type="match status" value="1"/>
</dbReference>
<evidence type="ECO:0000313" key="8">
    <source>
        <dbReference type="EMBL" id="OHA52314.1"/>
    </source>
</evidence>
<dbReference type="SMART" id="SM00919">
    <property type="entry name" value="Malic_M"/>
    <property type="match status" value="1"/>
</dbReference>
<dbReference type="GO" id="GO:0004470">
    <property type="term" value="F:malic enzyme activity"/>
    <property type="evidence" value="ECO:0007669"/>
    <property type="project" value="InterPro"/>
</dbReference>
<feature type="active site" description="Proton acceptor" evidence="3">
    <location>
        <position position="94"/>
    </location>
</feature>
<evidence type="ECO:0000256" key="4">
    <source>
        <dbReference type="PIRSR" id="PIRSR000106-2"/>
    </source>
</evidence>
<feature type="binding site" evidence="5">
    <location>
        <position position="162"/>
    </location>
    <ligand>
        <name>a divalent metal cation</name>
        <dbReference type="ChEBI" id="CHEBI:60240"/>
    </ligand>
</feature>
<feature type="active site" description="Proton donor" evidence="3">
    <location>
        <position position="39"/>
    </location>
</feature>
<dbReference type="Gene3D" id="3.40.50.720">
    <property type="entry name" value="NAD(P)-binding Rossmann-like Domain"/>
    <property type="match status" value="1"/>
</dbReference>
<evidence type="ECO:0000256" key="1">
    <source>
        <dbReference type="ARBA" id="ARBA00008785"/>
    </source>
</evidence>
<dbReference type="InterPro" id="IPR012301">
    <property type="entry name" value="Malic_N_dom"/>
</dbReference>
<evidence type="ECO:0000256" key="3">
    <source>
        <dbReference type="PIRSR" id="PIRSR000106-1"/>
    </source>
</evidence>
<dbReference type="InterPro" id="IPR036291">
    <property type="entry name" value="NAD(P)-bd_dom_sf"/>
</dbReference>
<evidence type="ECO:0000259" key="7">
    <source>
        <dbReference type="SMART" id="SM01274"/>
    </source>
</evidence>
<comment type="cofactor">
    <cofactor evidence="5">
        <name>Mg(2+)</name>
        <dbReference type="ChEBI" id="CHEBI:18420"/>
    </cofactor>
    <cofactor evidence="5">
        <name>Mn(2+)</name>
        <dbReference type="ChEBI" id="CHEBI:29035"/>
    </cofactor>
    <text evidence="5">Divalent metal cations. Prefers magnesium or manganese.</text>
</comment>
<dbReference type="InterPro" id="IPR001891">
    <property type="entry name" value="Malic_OxRdtase"/>
</dbReference>
<comment type="caution">
    <text evidence="8">The sequence shown here is derived from an EMBL/GenBank/DDBJ whole genome shotgun (WGS) entry which is preliminary data.</text>
</comment>
<dbReference type="PANTHER" id="PTHR43237:SF4">
    <property type="entry name" value="NADP-DEPENDENT MALIC ENZYME"/>
    <property type="match status" value="1"/>
</dbReference>
<dbReference type="SMART" id="SM01274">
    <property type="entry name" value="malic"/>
    <property type="match status" value="1"/>
</dbReference>
<dbReference type="Proteomes" id="UP000176951">
    <property type="component" value="Unassembled WGS sequence"/>
</dbReference>
<feature type="domain" description="Malic enzyme N-terminal" evidence="7">
    <location>
        <begin position="19"/>
        <end position="151"/>
    </location>
</feature>
<dbReference type="GO" id="GO:0016616">
    <property type="term" value="F:oxidoreductase activity, acting on the CH-OH group of donors, NAD or NADP as acceptor"/>
    <property type="evidence" value="ECO:0007669"/>
    <property type="project" value="InterPro"/>
</dbReference>
<dbReference type="EMBL" id="MHSW01000011">
    <property type="protein sequence ID" value="OHA52314.1"/>
    <property type="molecule type" value="Genomic_DNA"/>
</dbReference>
<dbReference type="Gene3D" id="3.40.50.10380">
    <property type="entry name" value="Malic enzyme, N-terminal domain"/>
    <property type="match status" value="1"/>
</dbReference>
<dbReference type="InterPro" id="IPR012302">
    <property type="entry name" value="Malic_NAD-bd"/>
</dbReference>
<protein>
    <submittedName>
        <fullName evidence="8">Malate dehydrogenase</fullName>
    </submittedName>
</protein>
<accession>A0A1G2PVF8</accession>
<dbReference type="InterPro" id="IPR051674">
    <property type="entry name" value="Malate_Decarboxylase"/>
</dbReference>
<comment type="similarity">
    <text evidence="1">Belongs to the malic enzymes family.</text>
</comment>
<evidence type="ECO:0000313" key="9">
    <source>
        <dbReference type="Proteomes" id="UP000176951"/>
    </source>
</evidence>
<name>A0A1G2PVF8_9BACT</name>
<feature type="binding site" evidence="4">
    <location>
        <position position="318"/>
    </location>
    <ligand>
        <name>(S)-malate</name>
        <dbReference type="ChEBI" id="CHEBI:15589"/>
    </ligand>
</feature>
<evidence type="ECO:0000256" key="5">
    <source>
        <dbReference type="PIRSR" id="PIRSR000106-3"/>
    </source>
</evidence>
<keyword evidence="5" id="KW-0479">Metal-binding</keyword>
<feature type="domain" description="Malic enzyme NAD-binding" evidence="6">
    <location>
        <begin position="163"/>
        <end position="379"/>
    </location>
</feature>
<dbReference type="PIRSF" id="PIRSF000106">
    <property type="entry name" value="ME"/>
    <property type="match status" value="1"/>
</dbReference>
<proteinExistence type="inferred from homology"/>
<evidence type="ECO:0000256" key="2">
    <source>
        <dbReference type="ARBA" id="ARBA00023002"/>
    </source>
</evidence>
<dbReference type="InterPro" id="IPR045213">
    <property type="entry name" value="Malic_NAD-bd_bact_type"/>
</dbReference>
<organism evidence="8 9">
    <name type="scientific">Candidatus Terrybacteria bacterium RIFCSPLOWO2_01_FULL_40_23</name>
    <dbReference type="NCBI Taxonomy" id="1802366"/>
    <lineage>
        <taxon>Bacteria</taxon>
        <taxon>Candidatus Terryibacteriota</taxon>
    </lineage>
</organism>